<dbReference type="EMBL" id="CP002959">
    <property type="protein sequence ID" value="AFM13709.1"/>
    <property type="molecule type" value="Genomic_DNA"/>
</dbReference>
<accession>I4B8V2</accession>
<dbReference type="Proteomes" id="UP000006048">
    <property type="component" value="Chromosome"/>
</dbReference>
<reference evidence="1 2" key="1">
    <citation type="submission" date="2012-06" db="EMBL/GenBank/DDBJ databases">
        <title>The complete chromosome of genome of Turneriella parva DSM 21527.</title>
        <authorList>
            <consortium name="US DOE Joint Genome Institute (JGI-PGF)"/>
            <person name="Lucas S."/>
            <person name="Han J."/>
            <person name="Lapidus A."/>
            <person name="Bruce D."/>
            <person name="Goodwin L."/>
            <person name="Pitluck S."/>
            <person name="Peters L."/>
            <person name="Kyrpides N."/>
            <person name="Mavromatis K."/>
            <person name="Ivanova N."/>
            <person name="Mikhailova N."/>
            <person name="Chertkov O."/>
            <person name="Detter J.C."/>
            <person name="Tapia R."/>
            <person name="Han C."/>
            <person name="Land M."/>
            <person name="Hauser L."/>
            <person name="Markowitz V."/>
            <person name="Cheng J.-F."/>
            <person name="Hugenholtz P."/>
            <person name="Woyke T."/>
            <person name="Wu D."/>
            <person name="Gronow S."/>
            <person name="Wellnitz S."/>
            <person name="Brambilla E."/>
            <person name="Klenk H.-P."/>
            <person name="Eisen J.A."/>
        </authorList>
    </citation>
    <scope>NUCLEOTIDE SEQUENCE [LARGE SCALE GENOMIC DNA]</scope>
    <source>
        <strain evidence="2">ATCC BAA-1111 / DSM 21527 / NCTC 11395 / H</strain>
    </source>
</reference>
<sequence length="95" mass="10746">MIEGRNDLNPHDKYRRVHLVTGAGGQEGAAVKHLTYVLDTPGKTQNSDAQRECDRLLFQQLNVWAKTGTEPLHLAMEASCRQVPYGLTRQVREQM</sequence>
<dbReference type="STRING" id="869212.Turpa_3070"/>
<gene>
    <name evidence="1" type="ordered locus">Turpa_3070</name>
</gene>
<name>I4B8V2_TURPD</name>
<dbReference type="KEGG" id="tpx:Turpa_3070"/>
<keyword evidence="2" id="KW-1185">Reference proteome</keyword>
<evidence type="ECO:0000313" key="1">
    <source>
        <dbReference type="EMBL" id="AFM13709.1"/>
    </source>
</evidence>
<proteinExistence type="predicted"/>
<protein>
    <submittedName>
        <fullName evidence="1">Uncharacterized protein</fullName>
    </submittedName>
</protein>
<dbReference type="HOGENOM" id="CLU_2371910_0_0_12"/>
<dbReference type="AlphaFoldDB" id="I4B8V2"/>
<evidence type="ECO:0000313" key="2">
    <source>
        <dbReference type="Proteomes" id="UP000006048"/>
    </source>
</evidence>
<organism evidence="1 2">
    <name type="scientific">Turneriella parva (strain ATCC BAA-1111 / DSM 21527 / NCTC 11395 / H)</name>
    <name type="common">Leptospira parva</name>
    <dbReference type="NCBI Taxonomy" id="869212"/>
    <lineage>
        <taxon>Bacteria</taxon>
        <taxon>Pseudomonadati</taxon>
        <taxon>Spirochaetota</taxon>
        <taxon>Spirochaetia</taxon>
        <taxon>Leptospirales</taxon>
        <taxon>Leptospiraceae</taxon>
        <taxon>Turneriella</taxon>
    </lineage>
</organism>